<dbReference type="AlphaFoldDB" id="A0AA37SY16"/>
<dbReference type="PANTHER" id="PTHR30041">
    <property type="entry name" value="ARSENATE REDUCTASE"/>
    <property type="match status" value="1"/>
</dbReference>
<evidence type="ECO:0000256" key="2">
    <source>
        <dbReference type="PROSITE-ProRule" id="PRU01282"/>
    </source>
</evidence>
<proteinExistence type="inferred from homology"/>
<reference evidence="3" key="1">
    <citation type="journal article" date="2014" name="Int. J. Syst. Evol. Microbiol.">
        <title>Complete genome sequence of Corynebacterium casei LMG S-19264T (=DSM 44701T), isolated from a smear-ripened cheese.</title>
        <authorList>
            <consortium name="US DOE Joint Genome Institute (JGI-PGF)"/>
            <person name="Walter F."/>
            <person name="Albersmeier A."/>
            <person name="Kalinowski J."/>
            <person name="Ruckert C."/>
        </authorList>
    </citation>
    <scope>NUCLEOTIDE SEQUENCE</scope>
    <source>
        <strain evidence="3">NBRC 110023</strain>
    </source>
</reference>
<dbReference type="InterPro" id="IPR006504">
    <property type="entry name" value="Tscrpt_reg_Spx/MgsR"/>
</dbReference>
<dbReference type="Pfam" id="PF03960">
    <property type="entry name" value="ArsC"/>
    <property type="match status" value="1"/>
</dbReference>
<dbReference type="NCBIfam" id="TIGR01617">
    <property type="entry name" value="arsC_related"/>
    <property type="match status" value="1"/>
</dbReference>
<protein>
    <submittedName>
        <fullName evidence="3">Arsenate reductase</fullName>
    </submittedName>
</protein>
<keyword evidence="4" id="KW-1185">Reference proteome</keyword>
<organism evidence="3 4">
    <name type="scientific">Agaribacter marinus</name>
    <dbReference type="NCBI Taxonomy" id="1431249"/>
    <lineage>
        <taxon>Bacteria</taxon>
        <taxon>Pseudomonadati</taxon>
        <taxon>Pseudomonadota</taxon>
        <taxon>Gammaproteobacteria</taxon>
        <taxon>Alteromonadales</taxon>
        <taxon>Alteromonadaceae</taxon>
        <taxon>Agaribacter</taxon>
    </lineage>
</organism>
<comment type="similarity">
    <text evidence="1 2">Belongs to the ArsC family.</text>
</comment>
<evidence type="ECO:0000313" key="4">
    <source>
        <dbReference type="Proteomes" id="UP001156601"/>
    </source>
</evidence>
<sequence>MAVVYGIPNCDTIKKARKWLTDNNVEYDFHDYKKQGVNEVLLKRAIEEFGVDIVVNKRGTTYRQLPQETKDNLNAENAIAIVSANPSMIKRPIIDTGKQLLIGFNANEYAEVF</sequence>
<dbReference type="InterPro" id="IPR006660">
    <property type="entry name" value="Arsenate_reductase-like"/>
</dbReference>
<dbReference type="CDD" id="cd03035">
    <property type="entry name" value="ArsC_Yffb"/>
    <property type="match status" value="1"/>
</dbReference>
<evidence type="ECO:0000313" key="3">
    <source>
        <dbReference type="EMBL" id="GLR70215.1"/>
    </source>
</evidence>
<gene>
    <name evidence="3" type="ORF">GCM10007852_11230</name>
</gene>
<dbReference type="InterPro" id="IPR036249">
    <property type="entry name" value="Thioredoxin-like_sf"/>
</dbReference>
<evidence type="ECO:0000256" key="1">
    <source>
        <dbReference type="ARBA" id="ARBA00007198"/>
    </source>
</evidence>
<dbReference type="NCBIfam" id="NF008107">
    <property type="entry name" value="PRK10853.1"/>
    <property type="match status" value="1"/>
</dbReference>
<dbReference type="EMBL" id="BSOT01000005">
    <property type="protein sequence ID" value="GLR70215.1"/>
    <property type="molecule type" value="Genomic_DNA"/>
</dbReference>
<dbReference type="Gene3D" id="3.40.30.10">
    <property type="entry name" value="Glutaredoxin"/>
    <property type="match status" value="1"/>
</dbReference>
<name>A0AA37SY16_9ALTE</name>
<dbReference type="PROSITE" id="PS51353">
    <property type="entry name" value="ARSC"/>
    <property type="match status" value="1"/>
</dbReference>
<comment type="caution">
    <text evidence="3">The sequence shown here is derived from an EMBL/GenBank/DDBJ whole genome shotgun (WGS) entry which is preliminary data.</text>
</comment>
<dbReference type="RefSeq" id="WP_284216521.1">
    <property type="nucleotide sequence ID" value="NZ_BSOT01000005.1"/>
</dbReference>
<dbReference type="SUPFAM" id="SSF52833">
    <property type="entry name" value="Thioredoxin-like"/>
    <property type="match status" value="1"/>
</dbReference>
<accession>A0AA37SY16</accession>
<reference evidence="3" key="2">
    <citation type="submission" date="2023-01" db="EMBL/GenBank/DDBJ databases">
        <title>Draft genome sequence of Agaribacter marinus strain NBRC 110023.</title>
        <authorList>
            <person name="Sun Q."/>
            <person name="Mori K."/>
        </authorList>
    </citation>
    <scope>NUCLEOTIDE SEQUENCE</scope>
    <source>
        <strain evidence="3">NBRC 110023</strain>
    </source>
</reference>
<dbReference type="Proteomes" id="UP001156601">
    <property type="component" value="Unassembled WGS sequence"/>
</dbReference>
<dbReference type="PANTHER" id="PTHR30041:SF8">
    <property type="entry name" value="PROTEIN YFFB"/>
    <property type="match status" value="1"/>
</dbReference>